<dbReference type="Gene3D" id="1.10.10.10">
    <property type="entry name" value="Winged helix-like DNA-binding domain superfamily/Winged helix DNA-binding domain"/>
    <property type="match status" value="1"/>
</dbReference>
<dbReference type="Pfam" id="PF11495">
    <property type="entry name" value="Regulator_TrmB"/>
    <property type="match status" value="1"/>
</dbReference>
<dbReference type="RefSeq" id="WP_073309976.1">
    <property type="nucleotide sequence ID" value="NZ_FQWV01000006.1"/>
</dbReference>
<dbReference type="InterPro" id="IPR036388">
    <property type="entry name" value="WH-like_DNA-bd_sf"/>
</dbReference>
<proteinExistence type="inferred from homology"/>
<dbReference type="InterPro" id="IPR002831">
    <property type="entry name" value="Tscrpt_reg_TrmB_N"/>
</dbReference>
<accession>A0A1M5SJ66</accession>
<dbReference type="STRING" id="43928.SAMN05443636_2467"/>
<dbReference type="SUPFAM" id="SSF46785">
    <property type="entry name" value="Winged helix' DNA-binding domain"/>
    <property type="match status" value="1"/>
</dbReference>
<dbReference type="EMBL" id="FQWV01000006">
    <property type="protein sequence ID" value="SHH37953.1"/>
    <property type="molecule type" value="Genomic_DNA"/>
</dbReference>
<comment type="similarity">
    <text evidence="1">Belongs to the transcriptional regulator TrmB family.</text>
</comment>
<dbReference type="PANTHER" id="PTHR34293:SF1">
    <property type="entry name" value="HTH-TYPE TRANSCRIPTIONAL REGULATOR TRMBL2"/>
    <property type="match status" value="1"/>
</dbReference>
<dbReference type="InterPro" id="IPR021586">
    <property type="entry name" value="Tscrpt_reg_TrmB_C"/>
</dbReference>
<dbReference type="InterPro" id="IPR036390">
    <property type="entry name" value="WH_DNA-bd_sf"/>
</dbReference>
<evidence type="ECO:0000259" key="3">
    <source>
        <dbReference type="Pfam" id="PF11495"/>
    </source>
</evidence>
<keyword evidence="5" id="KW-1185">Reference proteome</keyword>
<dbReference type="OrthoDB" id="96194at2157"/>
<dbReference type="PANTHER" id="PTHR34293">
    <property type="entry name" value="HTH-TYPE TRANSCRIPTIONAL REGULATOR TRMBL2"/>
    <property type="match status" value="1"/>
</dbReference>
<dbReference type="Proteomes" id="UP000184357">
    <property type="component" value="Unassembled WGS sequence"/>
</dbReference>
<feature type="domain" description="Transcription regulator TrmB N-terminal" evidence="2">
    <location>
        <begin position="10"/>
        <end position="70"/>
    </location>
</feature>
<feature type="domain" description="Transcription regulator TrmB C-terminal" evidence="3">
    <location>
        <begin position="112"/>
        <end position="348"/>
    </location>
</feature>
<dbReference type="Pfam" id="PF01978">
    <property type="entry name" value="TrmB"/>
    <property type="match status" value="1"/>
</dbReference>
<reference evidence="4 5" key="1">
    <citation type="submission" date="2016-11" db="EMBL/GenBank/DDBJ databases">
        <authorList>
            <person name="Jaros S."/>
            <person name="Januszkiewicz K."/>
            <person name="Wedrychowicz H."/>
        </authorList>
    </citation>
    <scope>NUCLEOTIDE SEQUENCE [LARGE SCALE GENOMIC DNA]</scope>
    <source>
        <strain evidence="4 5">DSM 9297</strain>
    </source>
</reference>
<dbReference type="InterPro" id="IPR051797">
    <property type="entry name" value="TrmB-like"/>
</dbReference>
<evidence type="ECO:0000313" key="5">
    <source>
        <dbReference type="Proteomes" id="UP000184357"/>
    </source>
</evidence>
<name>A0A1M5SJ66_9EURY</name>
<evidence type="ECO:0000256" key="1">
    <source>
        <dbReference type="ARBA" id="ARBA00007287"/>
    </source>
</evidence>
<dbReference type="SUPFAM" id="SSF159071">
    <property type="entry name" value="TrmB C-terminal domain-like"/>
    <property type="match status" value="1"/>
</dbReference>
<organism evidence="4 5">
    <name type="scientific">Halobaculum gomorrense</name>
    <dbReference type="NCBI Taxonomy" id="43928"/>
    <lineage>
        <taxon>Archaea</taxon>
        <taxon>Methanobacteriati</taxon>
        <taxon>Methanobacteriota</taxon>
        <taxon>Stenosarchaea group</taxon>
        <taxon>Halobacteria</taxon>
        <taxon>Halobacteriales</taxon>
        <taxon>Haloferacaceae</taxon>
        <taxon>Halobaculum</taxon>
    </lineage>
</organism>
<evidence type="ECO:0000259" key="2">
    <source>
        <dbReference type="Pfam" id="PF01978"/>
    </source>
</evidence>
<dbReference type="CDD" id="cd09124">
    <property type="entry name" value="PLDc_like_TrmB_middle"/>
    <property type="match status" value="1"/>
</dbReference>
<protein>
    <submittedName>
        <fullName evidence="4">Transcriptional regulator</fullName>
    </submittedName>
</protein>
<gene>
    <name evidence="4" type="ORF">SAMN05443636_2467</name>
</gene>
<evidence type="ECO:0000313" key="4">
    <source>
        <dbReference type="EMBL" id="SHH37953.1"/>
    </source>
</evidence>
<dbReference type="AlphaFoldDB" id="A0A1M5SJ66"/>
<sequence length="355" mass="39380">METESLVETLEAAGLSPYQAEAYVALLELGTASATDVADASGVPAPRIYDVLRTLEELDYIETYEAESLRARAHSPSVVLDDLRNRAERLESAAEEVEQRWEQPELEAGGASIVTRFRTVIERAEAFITDANHQILLSTTTGNLRRLAPSLRDAVDRGVSVRVSVHTDEDEAPPDLDLFEGTCIEARHRPLAAPFVALADRRQASFAHHPDSYDRYGVLVNDRTHTYVFYWYFLTTLWEPWETVYDATGEGLPIEYFDVRHLVRDLRAIGWEDAPITLRVEGYDTKTGEESTVVGTVVDVRVPFASESDTGYELAGQVTVDLDVDGEHVSVGGWGAIVEDIEGTRLTIVDAPPLD</sequence>